<dbReference type="SUPFAM" id="SSF82607">
    <property type="entry name" value="YbaB-like"/>
    <property type="match status" value="1"/>
</dbReference>
<reference evidence="2 3" key="1">
    <citation type="submission" date="2021-01" db="EMBL/GenBank/DDBJ databases">
        <title>Sequencing the genomes of 1000 actinobacteria strains.</title>
        <authorList>
            <person name="Klenk H.-P."/>
        </authorList>
    </citation>
    <scope>NUCLEOTIDE SEQUENCE [LARGE SCALE GENOMIC DNA]</scope>
    <source>
        <strain evidence="2 3">DSM 44581</strain>
    </source>
</reference>
<evidence type="ECO:0000313" key="2">
    <source>
        <dbReference type="EMBL" id="MBM7812861.1"/>
    </source>
</evidence>
<dbReference type="Pfam" id="PF02575">
    <property type="entry name" value="YbaB_DNA_bd"/>
    <property type="match status" value="1"/>
</dbReference>
<feature type="region of interest" description="Disordered" evidence="1">
    <location>
        <begin position="93"/>
        <end position="251"/>
    </location>
</feature>
<accession>A0ABS2SCS1</accession>
<dbReference type="GO" id="GO:0003677">
    <property type="term" value="F:DNA binding"/>
    <property type="evidence" value="ECO:0007669"/>
    <property type="project" value="UniProtKB-KW"/>
</dbReference>
<feature type="compositionally biased region" description="Low complexity" evidence="1">
    <location>
        <begin position="185"/>
        <end position="202"/>
    </location>
</feature>
<protein>
    <submittedName>
        <fullName evidence="2">DNA-binding protein YbaB</fullName>
    </submittedName>
</protein>
<feature type="compositionally biased region" description="Low complexity" evidence="1">
    <location>
        <begin position="109"/>
        <end position="140"/>
    </location>
</feature>
<dbReference type="Gene3D" id="3.30.1310.10">
    <property type="entry name" value="Nucleoid-associated protein YbaB-like domain"/>
    <property type="match status" value="1"/>
</dbReference>
<dbReference type="Proteomes" id="UP001195724">
    <property type="component" value="Unassembled WGS sequence"/>
</dbReference>
<keyword evidence="3" id="KW-1185">Reference proteome</keyword>
<proteinExistence type="predicted"/>
<keyword evidence="2" id="KW-0238">DNA-binding</keyword>
<dbReference type="RefSeq" id="WP_204843573.1">
    <property type="nucleotide sequence ID" value="NZ_JAFBCL010000001.1"/>
</dbReference>
<evidence type="ECO:0000256" key="1">
    <source>
        <dbReference type="SAM" id="MobiDB-lite"/>
    </source>
</evidence>
<feature type="compositionally biased region" description="Pro residues" evidence="1">
    <location>
        <begin position="173"/>
        <end position="184"/>
    </location>
</feature>
<name>A0ABS2SCS1_9PSEU</name>
<feature type="compositionally biased region" description="Low complexity" evidence="1">
    <location>
        <begin position="150"/>
        <end position="172"/>
    </location>
</feature>
<dbReference type="InterPro" id="IPR036894">
    <property type="entry name" value="YbaB-like_sf"/>
</dbReference>
<evidence type="ECO:0000313" key="3">
    <source>
        <dbReference type="Proteomes" id="UP001195724"/>
    </source>
</evidence>
<dbReference type="InterPro" id="IPR004401">
    <property type="entry name" value="YbaB/EbfC"/>
</dbReference>
<feature type="compositionally biased region" description="Pro residues" evidence="1">
    <location>
        <begin position="203"/>
        <end position="212"/>
    </location>
</feature>
<gene>
    <name evidence="2" type="ORF">JOE68_003726</name>
</gene>
<organism evidence="2 3">
    <name type="scientific">Saccharothrix algeriensis</name>
    <dbReference type="NCBI Taxonomy" id="173560"/>
    <lineage>
        <taxon>Bacteria</taxon>
        <taxon>Bacillati</taxon>
        <taxon>Actinomycetota</taxon>
        <taxon>Actinomycetes</taxon>
        <taxon>Pseudonocardiales</taxon>
        <taxon>Pseudonocardiaceae</taxon>
        <taxon>Saccharothrix</taxon>
    </lineage>
</organism>
<sequence>MSAQEERLAAADRLAEVLARVTGTASHPSGLVTVTASAVGALESVRIRPAALGHGPDAVGRLVAETARLATDAAVQTGYNELAKTLGDGMAMAFEDFAGPPPLHRQEPPADASAGAPAGTSARSAPHGGAHARPGAFGDAPPRPDGFGGAPARPGAFGAGPARSPAAGGRPAQRPPFGAPPAQPPATGAAFPHHPAPGSAPAHRPPPGPQEPPAASRPWSAQPAKPAQRPRPPADDDEDDFFADPFRGQRR</sequence>
<dbReference type="EMBL" id="JAFBCL010000001">
    <property type="protein sequence ID" value="MBM7812861.1"/>
    <property type="molecule type" value="Genomic_DNA"/>
</dbReference>
<comment type="caution">
    <text evidence="2">The sequence shown here is derived from an EMBL/GenBank/DDBJ whole genome shotgun (WGS) entry which is preliminary data.</text>
</comment>